<feature type="non-terminal residue" evidence="2">
    <location>
        <position position="1"/>
    </location>
</feature>
<feature type="non-terminal residue" evidence="2">
    <location>
        <position position="110"/>
    </location>
</feature>
<organism evidence="2 3">
    <name type="scientific">Geodia barretti</name>
    <name type="common">Barrett's horny sponge</name>
    <dbReference type="NCBI Taxonomy" id="519541"/>
    <lineage>
        <taxon>Eukaryota</taxon>
        <taxon>Metazoa</taxon>
        <taxon>Porifera</taxon>
        <taxon>Demospongiae</taxon>
        <taxon>Heteroscleromorpha</taxon>
        <taxon>Tetractinellida</taxon>
        <taxon>Astrophorina</taxon>
        <taxon>Geodiidae</taxon>
        <taxon>Geodia</taxon>
    </lineage>
</organism>
<dbReference type="AlphaFoldDB" id="A0AA35X0S9"/>
<proteinExistence type="predicted"/>
<dbReference type="EMBL" id="CASHTH010002693">
    <property type="protein sequence ID" value="CAI8033790.1"/>
    <property type="molecule type" value="Genomic_DNA"/>
</dbReference>
<keyword evidence="3" id="KW-1185">Reference proteome</keyword>
<reference evidence="2" key="1">
    <citation type="submission" date="2023-03" db="EMBL/GenBank/DDBJ databases">
        <authorList>
            <person name="Steffen K."/>
            <person name="Cardenas P."/>
        </authorList>
    </citation>
    <scope>NUCLEOTIDE SEQUENCE</scope>
</reference>
<name>A0AA35X0S9_GEOBA</name>
<protein>
    <submittedName>
        <fullName evidence="2">Uncharacterized protein</fullName>
    </submittedName>
</protein>
<evidence type="ECO:0000256" key="1">
    <source>
        <dbReference type="SAM" id="MobiDB-lite"/>
    </source>
</evidence>
<gene>
    <name evidence="2" type="ORF">GBAR_LOCUS19060</name>
</gene>
<accession>A0AA35X0S9</accession>
<feature type="region of interest" description="Disordered" evidence="1">
    <location>
        <begin position="18"/>
        <end position="44"/>
    </location>
</feature>
<evidence type="ECO:0000313" key="2">
    <source>
        <dbReference type="EMBL" id="CAI8033790.1"/>
    </source>
</evidence>
<dbReference type="Proteomes" id="UP001174909">
    <property type="component" value="Unassembled WGS sequence"/>
</dbReference>
<evidence type="ECO:0000313" key="3">
    <source>
        <dbReference type="Proteomes" id="UP001174909"/>
    </source>
</evidence>
<comment type="caution">
    <text evidence="2">The sequence shown here is derived from an EMBL/GenBank/DDBJ whole genome shotgun (WGS) entry which is preliminary data.</text>
</comment>
<sequence>HKSKGNYTDSQLAAFLTEEKRGVQPAGLPIPPDSPLDGGEPSQKLCPVPECSKRVKRLWNHLNEYHKKRGDAVPHHPQRRRWSKEEEKILKEEIDIMAYQTVPTRKKCME</sequence>